<evidence type="ECO:0000259" key="1">
    <source>
        <dbReference type="Pfam" id="PF13676"/>
    </source>
</evidence>
<proteinExistence type="predicted"/>
<dbReference type="RefSeq" id="WP_187707796.1">
    <property type="nucleotide sequence ID" value="NZ_CP060782.1"/>
</dbReference>
<reference evidence="2 3" key="1">
    <citation type="submission" date="2020-08" db="EMBL/GenBank/DDBJ databases">
        <title>Genome sequence of Sphingomonas sediminicola KACC 15039T.</title>
        <authorList>
            <person name="Hyun D.-W."/>
            <person name="Bae J.-W."/>
        </authorList>
    </citation>
    <scope>NUCLEOTIDE SEQUENCE [LARGE SCALE GENOMIC DNA]</scope>
    <source>
        <strain evidence="2 3">KACC 15039</strain>
    </source>
</reference>
<gene>
    <name evidence="2" type="ORF">H9L14_08710</name>
</gene>
<dbReference type="Pfam" id="PF13676">
    <property type="entry name" value="TIR_2"/>
    <property type="match status" value="1"/>
</dbReference>
<dbReference type="EMBL" id="CP060782">
    <property type="protein sequence ID" value="QNP44838.1"/>
    <property type="molecule type" value="Genomic_DNA"/>
</dbReference>
<evidence type="ECO:0000313" key="3">
    <source>
        <dbReference type="Proteomes" id="UP000516105"/>
    </source>
</evidence>
<dbReference type="InterPro" id="IPR000157">
    <property type="entry name" value="TIR_dom"/>
</dbReference>
<keyword evidence="3" id="KW-1185">Reference proteome</keyword>
<organism evidence="2 3">
    <name type="scientific">Sphingomonas sediminicola</name>
    <dbReference type="NCBI Taxonomy" id="386874"/>
    <lineage>
        <taxon>Bacteria</taxon>
        <taxon>Pseudomonadati</taxon>
        <taxon>Pseudomonadota</taxon>
        <taxon>Alphaproteobacteria</taxon>
        <taxon>Sphingomonadales</taxon>
        <taxon>Sphingomonadaceae</taxon>
        <taxon>Sphingomonas</taxon>
    </lineage>
</organism>
<feature type="domain" description="TIR" evidence="1">
    <location>
        <begin position="9"/>
        <end position="116"/>
    </location>
</feature>
<dbReference type="InterPro" id="IPR035897">
    <property type="entry name" value="Toll_tir_struct_dom_sf"/>
</dbReference>
<name>A0ABX6TB31_9SPHN</name>
<accession>A0ABX6TB31</accession>
<sequence length="170" mass="18689">MAEFRYIAFLSYSHRDRQIAEWLHRELETYRVPKRMIGTATPLGPVPARLHPIFKDREELSAAGSLNAAIKNALGSASALIVVCSPASAASPWVNEEIRNFKQLNGDARVFAVIAGGEPWASRIPGQEEQECFPRRCALWSLPTVRSLMSLPSPSLPTCGRKETARGSAS</sequence>
<keyword evidence="2" id="KW-0675">Receptor</keyword>
<evidence type="ECO:0000313" key="2">
    <source>
        <dbReference type="EMBL" id="QNP44838.1"/>
    </source>
</evidence>
<dbReference type="SUPFAM" id="SSF52200">
    <property type="entry name" value="Toll/Interleukin receptor TIR domain"/>
    <property type="match status" value="1"/>
</dbReference>
<dbReference type="Proteomes" id="UP000516105">
    <property type="component" value="Chromosome"/>
</dbReference>
<protein>
    <submittedName>
        <fullName evidence="2">Toll/interleukin-1 receptor domain-containing protein</fullName>
    </submittedName>
</protein>
<dbReference type="Gene3D" id="3.40.50.10140">
    <property type="entry name" value="Toll/interleukin-1 receptor homology (TIR) domain"/>
    <property type="match status" value="1"/>
</dbReference>